<feature type="domain" description="Fibronectin type-III" evidence="2">
    <location>
        <begin position="3233"/>
        <end position="3336"/>
    </location>
</feature>
<proteinExistence type="predicted"/>
<feature type="domain" description="Fibronectin type-III" evidence="2">
    <location>
        <begin position="3138"/>
        <end position="3231"/>
    </location>
</feature>
<feature type="domain" description="Fibronectin type-III" evidence="2">
    <location>
        <begin position="2621"/>
        <end position="2724"/>
    </location>
</feature>
<feature type="domain" description="Fibronectin type-III" evidence="2">
    <location>
        <begin position="1369"/>
        <end position="1468"/>
    </location>
</feature>
<dbReference type="PANTHER" id="PTHR13817:SF73">
    <property type="entry name" value="FIBRONECTIN TYPE-III DOMAIN-CONTAINING PROTEIN"/>
    <property type="match status" value="1"/>
</dbReference>
<feature type="domain" description="Fibronectin type-III" evidence="2">
    <location>
        <begin position="2828"/>
        <end position="2929"/>
    </location>
</feature>
<sequence>MKINIISKFYIFMILINMFCLSCNYNPLGGSNSHVDIGNTPFLNTPASFYITSALADDSKVYLNWSDSLRADNYSVVYGSSSGNYPNKVKSCSSIKLKKCLVDNLSNGVTYYFSIIATNKYGSINSTNEVSLTPSIFSIIVKPSSQTALITWGNIDGGLGNTTYTLQYGTSPGSVSQSISGVTSSYLVTGLIDGFTYYFQIIASNDSGNVASNTVSALIINPPSTPTWNGSPSITSNLVTLNWNAAAGSGTITYSLYRSLVSGSQYEIVPSCSSISALTCTDDAVNLIPANLYYYILIATNEGGNSPSSSEINITTYPAIPNTLLVSAASASSNLLSWSSLYGNANITFNIYRSISSPVGIIIGNKIGTSSSTYISPNLNYLDITSFLENKIYYYTLTATDISGTSSNSIEQSIPSSLLTAPSLLSSSSVSSNSLTLNWTLSVGNAPLTFNVYRSLTSSPASWGSPIYSGTSSSFIDSSLSENTNYYYKVGALNSRPNATEQVSSVFSTLTALQTPPSLLSPTNVTYNSITLNWNSLPNNGTVTYQLFRSTTGLAGSWGSAIFTTTSALTYTDSTGLLENKNYYYMLTAINNATGATALSSNIISVATAINTIPTFNTATNVTSSSITLNWNASPNNGAVTYNLYRSTSGISGTWGNPIYTGSSLTYIDNNNGLGLSENTNYYYYVSAINNSPGVTAVNSTTLQVTSALQTIPSFISPATNVTSSSITLNWNIAPNNGTVTYKLFRSTTGLAGSWGSAIFTTTSALTYTDSTGLIENKNYYYMLTETNLSPSAVTLSSNNFTVTTDLLSSPSFILPATSVTDNSLTISWNPVPNNGTVYYSLYRSTTGVAGTWSGPINSSSSATSFSDSGLSENTKYYYMVSASNSSPTPTTRSSSSTNVTTALLYAPTLYASTVSTASVTLQWNASNGNGAVQYNIYRSTSLPVSTASGAICSNVTLTSCTDSTVSASNIYYYLITATNSQNTITANSPITVTTLPNTPLAPTIVATNGTVVLNWAQSSGAATPSLMTYLVQRSRSLATGYQDVSGCSSVSNSSLTCTDIVPVVDGNPYYYKVTAMTAGGSSPAASSATTVTPITNISSVSVIVTVSNVTLSWSGGTGASNFAVYKSTTAAGSAPSNGGINTGCTSSPCSFSVSSGQEIYYTIVASNSATNSSASTTSNEYSAVVHSSPIGTLITQPNQVSLTWSSVANATNYTVYYSSTSGTAISGGVVGCDANLSLSCSITGLTNGQTYYFAIVITKSIGGTFNGTEELGIPIGNFDITSISPTSATTANINWSTSLGATSYDIIYGTSSGNYTVTLPTVSSSVTLPYSFSGLSAGNLYYVMVVAKNAYGSVNANAEQQLQMQVGTPTGLSVSSVTSSSSSLFWNIFSGNPNVTYNIYRSNSNSSPFVANPSAAACSIVSTSSPNNVCTDSGLSENTNYYYVITSSNSLGESAQSSIVSTTTALSTIPSFNTTTNITPSAMTLNWNSAPNNGAVAYKLYRSTSSATGPWTGPINSSSTALTYSDTGLSENTNYYYYVSATNTAPSAVPLSSSVLSISTALSTIPTFITPATNVTDNSLTLNWNSAPNNGIVTYKLYRSTSATGPWIGPINTPSSLTSFSDTGLSENTNYYYYVSASNSLSGAAAINSAVTQVTTAISTTPTFITPATSITTSSLKLNWNSIPNNGTVTYKLYRSTTGALGSFGSAIFTTNSATSYSDSALSENTNYYYQLTVTNNAPSAQTITSSTFLVTTALVTTPVIISVTNVTSSALKISWSSAPSNGSVTYNLYRSLTGSAGSWGTAIYSTSSANFYNDSGLSENTNYYYMVSATNNSGATNINSNSYLVTTAIATLPSFIISSTTATATSIQLTWSTIPNNGTVTYSLYRSTTGIAGTWGTAINTTTSGTSYSDTGLNENTIYYYLLTVSNNAPGATPLNSTTYSVTTDLQSLPTFNSATNITSSSITLNWNSFANNGTVTYKLYRSLTGAVGSWGSPINTPSALTTFTDSGLSENNIYYYMVTASNSTITPTTKNSTTQTNTTALATPPVLTNIAYSTTTGTFQWNAVSGNGSVNYSLYRSTSLPVSTSGGAICTNPASNTCTDSTMVSSSVYYYVVTATNSQNTVTSTVITVTTKPNTPTAPTTSATDGSVTITWASSVGSGTSAITSYYVQRSRVLGSGYQNVNGCTNISDSSRSCIDIVPTVDGSPYYYKVTAFTPGGDSLAASSATTVTPITPITSVTTVTSSTNIILSWSGATGASSYKVYSSTTVGGSVPATGTLTACSSSPCNFTVGTLGQTIYYTIVASNSGTNTTATTQSAEASATPLNSPLLQVTAQNSQITVSWSSVTNATNYKIYYSSTSGQAISGNVLGCDALLTLSCTISGLTNGQTYYFALSVTRSIGGTFIGTEASGVPIGSLSITSILSATNTANVTWTTSSGATSYDVTYGTVSGTYTNTSNIVAVAGSSQSATIASLSAGTTYYFMVRAKNSNGSVNANAEYITVTTPISPSGFSILGASNNTSTLQWNNNVTNLGITYKVYRSSQSSFNITDSGVVFACWFYTASSSPSQLSCVDNTTPTLTENTKYYYKIIAVTDAVVSISSLSSSSSSAISVTTQFNPTNSYSLSVSNLTSTSLTLTWNLNVGSESISYAVFQSNSASAASTGVVINCSPAVSSSLPTATNVCNVSGLSQNQQYYFAVKASNNAPLGSTTLISNDLAVVTPIASNTTFTPIASNVSDTSVTLSWVFNYGNSNVNYTILQNGVAVTSGQVSTCTLSNKTPSSTQVSCNVTGISQNTSYAFSVKVTNVSLATSTITSNSVSIITQFTLATTFVLSAGSASDTTATLTWIMNVGTSSVNFSVLSSGTSVSASSISGCLLTGKTPSSTQVSCTVTGLTQNTSYAFSIQATNSATGGSTSIVSNTLNVITQISASTTFSVSATPVTDLTATLNWVFNYGNSSMNYTILINGSPVSASQILGCTLSNVSVSSTAVSCQVTGLAQNTNYIFKVQATNNATGGGNTVTTLPITVITQFTAGTSFVLSSGSVADTSVTLNWVMNVGNASVNYSVLSSGSALSASNISTCSLTAKTPTLTQVSCTVNGLIQNTDYSFSISATNNATGGSSSITSNSLSVTTKFTSGTSFSITQSNNTTGTSLTLNWTLSVGSSNVNYTVYQSGNQISPTCTLTSVSPSTAVSCSITGLTENTSYNFQVVATNANSSSINSNILTVITVPVTAPTGLKASIPNTTSISLSWSAYSYGSAPVTYYVYASTSSSITTGTGSLVCSNISILSCSTSLVAGTNLVVGTTYYFILVVKNSSGTSIASNNLTPISIKFSAPTNITIPSISGISTSAIVSSAGTAVTGSIGTWTDSNSCSYKWYLNNIQISGATNLTYTTQSSDVCGILSFSVTCTNGLGTSTVYNSSPDNSVGINTTSIISDYALRATNANATGKSQIKSYLDQLILNSFPLPNVLYGMLSSQNMGTGTVIYDLYCNGHNATPTSINTWDNTGGVISNANGLGTISNIFTSNNSTIVAVNKSPSVGAQGKGVFGYTAGGAINSFGYGANTSSLLFEKFTNMTLLTPLAQGRFDFWGLSLNGTAAVSQFNEFQHIDTIDTVKTGGLILGSLDNTANTGLQDYLTFVSAWNGTTFTALQLETIRRITQTTVASSVNNFPSFLYVGNANSGQSVSVCNVNQSTGALSGCGATGSGYSTPIGLARYNNFLYVANSGSNTSRCTINTVTGQLSSCGSVNSFKPYGLAVSNGLSGAYLYEVQNGIVQMCTINTTDGSLSGCSNQATGYSNTSGVTFNYYNAPYLYFTNRSSSSVYKCNVNSSNGTLSGCTSTGSAFNGPTGIVINNGYAYIPNAGNASVTLCTVSKTDGTLSACSIAASGGLYSSTEGVSVINNYLYIANWGNSSVVKCNISLTDGSLSSCAATGNGFSGAIGIGW</sequence>
<accession>A0A6N6VVS0</accession>
<feature type="domain" description="Fibronectin type-III" evidence="2">
    <location>
        <begin position="1951"/>
        <end position="2045"/>
    </location>
</feature>
<dbReference type="SUPFAM" id="SSF49265">
    <property type="entry name" value="Fibronectin type III"/>
    <property type="match status" value="17"/>
</dbReference>
<evidence type="ECO:0000313" key="3">
    <source>
        <dbReference type="EMBL" id="KAB8040680.1"/>
    </source>
</evidence>
<gene>
    <name evidence="3" type="ORF">GCL60_01790</name>
</gene>
<feature type="domain" description="Fibronectin type-III" evidence="2">
    <location>
        <begin position="907"/>
        <end position="998"/>
    </location>
</feature>
<dbReference type="Gene3D" id="2.60.40.10">
    <property type="entry name" value="Immunoglobulins"/>
    <property type="match status" value="34"/>
</dbReference>
<feature type="domain" description="Fibronectin type-III" evidence="2">
    <location>
        <begin position="613"/>
        <end position="705"/>
    </location>
</feature>
<comment type="caution">
    <text evidence="3">The sequence shown here is derived from an EMBL/GenBank/DDBJ whole genome shotgun (WGS) entry which is preliminary data.</text>
</comment>
<feature type="domain" description="Fibronectin type-III" evidence="2">
    <location>
        <begin position="2135"/>
        <end position="2238"/>
    </location>
</feature>
<dbReference type="PANTHER" id="PTHR13817">
    <property type="entry name" value="TITIN"/>
    <property type="match status" value="1"/>
</dbReference>
<dbReference type="PROSITE" id="PS50853">
    <property type="entry name" value="FN3"/>
    <property type="match status" value="21"/>
</dbReference>
<dbReference type="InterPro" id="IPR036116">
    <property type="entry name" value="FN3_sf"/>
</dbReference>
<dbReference type="Proteomes" id="UP000437748">
    <property type="component" value="Unassembled WGS sequence"/>
</dbReference>
<dbReference type="InterPro" id="IPR050964">
    <property type="entry name" value="Striated_Muscle_Regulatory"/>
</dbReference>
<feature type="domain" description="Fibronectin type-III" evidence="2">
    <location>
        <begin position="421"/>
        <end position="518"/>
    </location>
</feature>
<feature type="domain" description="Fibronectin type-III" evidence="2">
    <location>
        <begin position="2414"/>
        <end position="2508"/>
    </location>
</feature>
<feature type="domain" description="Fibronectin type-III" evidence="2">
    <location>
        <begin position="1854"/>
        <end position="1949"/>
    </location>
</feature>
<feature type="domain" description="Fibronectin type-III" evidence="2">
    <location>
        <begin position="1470"/>
        <end position="1564"/>
    </location>
</feature>
<evidence type="ECO:0000256" key="1">
    <source>
        <dbReference type="ARBA" id="ARBA00022737"/>
    </source>
</evidence>
<feature type="domain" description="Fibronectin type-III" evidence="2">
    <location>
        <begin position="1566"/>
        <end position="1664"/>
    </location>
</feature>
<feature type="domain" description="Fibronectin type-III" evidence="2">
    <location>
        <begin position="133"/>
        <end position="225"/>
    </location>
</feature>
<dbReference type="RefSeq" id="WP_153418196.1">
    <property type="nucleotide sequence ID" value="NZ_WFLM01000001.1"/>
</dbReference>
<name>A0A6N6VVS0_9BACT</name>
<feature type="domain" description="Fibronectin type-III" evidence="2">
    <location>
        <begin position="1759"/>
        <end position="1852"/>
    </location>
</feature>
<feature type="domain" description="Fibronectin type-III" evidence="2">
    <location>
        <begin position="810"/>
        <end position="905"/>
    </location>
</feature>
<dbReference type="SMART" id="SM00060">
    <property type="entry name" value="FN3"/>
    <property type="match status" value="33"/>
</dbReference>
<evidence type="ECO:0000259" key="2">
    <source>
        <dbReference type="PROSITE" id="PS50853"/>
    </source>
</evidence>
<feature type="domain" description="Fibronectin type-III" evidence="2">
    <location>
        <begin position="2727"/>
        <end position="2826"/>
    </location>
</feature>
<dbReference type="OrthoDB" id="5395031at2"/>
<feature type="domain" description="Fibronectin type-III" evidence="2">
    <location>
        <begin position="1275"/>
        <end position="1368"/>
    </location>
</feature>
<protein>
    <recommendedName>
        <fullName evidence="2">Fibronectin type-III domain-containing protein</fullName>
    </recommendedName>
</protein>
<feature type="domain" description="Fibronectin type-III" evidence="2">
    <location>
        <begin position="712"/>
        <end position="808"/>
    </location>
</feature>
<keyword evidence="4" id="KW-1185">Reference proteome</keyword>
<dbReference type="EMBL" id="WFLM01000001">
    <property type="protein sequence ID" value="KAB8040680.1"/>
    <property type="molecule type" value="Genomic_DNA"/>
</dbReference>
<dbReference type="Pfam" id="PF00041">
    <property type="entry name" value="fn3"/>
    <property type="match status" value="2"/>
</dbReference>
<evidence type="ECO:0000313" key="4">
    <source>
        <dbReference type="Proteomes" id="UP000437748"/>
    </source>
</evidence>
<dbReference type="CDD" id="cd00063">
    <property type="entry name" value="FN3"/>
    <property type="match status" value="8"/>
</dbReference>
<dbReference type="InterPro" id="IPR013783">
    <property type="entry name" value="Ig-like_fold"/>
</dbReference>
<organism evidence="3 4">
    <name type="scientific">Silvanigrella paludirubra</name>
    <dbReference type="NCBI Taxonomy" id="2499159"/>
    <lineage>
        <taxon>Bacteria</taxon>
        <taxon>Pseudomonadati</taxon>
        <taxon>Bdellovibrionota</taxon>
        <taxon>Oligoflexia</taxon>
        <taxon>Silvanigrellales</taxon>
        <taxon>Silvanigrellaceae</taxon>
        <taxon>Silvanigrella</taxon>
    </lineage>
</organism>
<dbReference type="InterPro" id="IPR003961">
    <property type="entry name" value="FN3_dom"/>
</dbReference>
<feature type="domain" description="Fibronectin type-III" evidence="2">
    <location>
        <begin position="3033"/>
        <end position="3135"/>
    </location>
</feature>
<keyword evidence="1" id="KW-0677">Repeat</keyword>
<reference evidence="3 4" key="1">
    <citation type="submission" date="2019-10" db="EMBL/GenBank/DDBJ databases">
        <title>New species of Slilvanegrellaceae.</title>
        <authorList>
            <person name="Pitt A."/>
            <person name="Hahn M.W."/>
        </authorList>
    </citation>
    <scope>NUCLEOTIDE SEQUENCE [LARGE SCALE GENOMIC DNA]</scope>
    <source>
        <strain evidence="3 4">SP-Ram-0.45-NSY-1</strain>
    </source>
</reference>
<dbReference type="SUPFAM" id="SSF63825">
    <property type="entry name" value="YWTD domain"/>
    <property type="match status" value="1"/>
</dbReference>